<accession>A0A1H3K125</accession>
<name>A0A1H3K125_9FIRM</name>
<evidence type="ECO:0000313" key="3">
    <source>
        <dbReference type="Proteomes" id="UP000199230"/>
    </source>
</evidence>
<reference evidence="2 3" key="1">
    <citation type="submission" date="2016-10" db="EMBL/GenBank/DDBJ databases">
        <authorList>
            <person name="de Groot N.N."/>
        </authorList>
    </citation>
    <scope>NUCLEOTIDE SEQUENCE [LARGE SCALE GENOMIC DNA]</scope>
    <source>
        <strain evidence="2 3">APO</strain>
    </source>
</reference>
<protein>
    <submittedName>
        <fullName evidence="2">Sporulation and spore germination</fullName>
    </submittedName>
</protein>
<dbReference type="EMBL" id="FNPV01000002">
    <property type="protein sequence ID" value="SDY45559.1"/>
    <property type="molecule type" value="Genomic_DNA"/>
</dbReference>
<dbReference type="InterPro" id="IPR019606">
    <property type="entry name" value="GerMN"/>
</dbReference>
<dbReference type="AlphaFoldDB" id="A0A1H3K125"/>
<sequence length="443" mass="49747">MRKIISSFLLILALAFVGAGLPLYMDSIDLDLDLSSDAPDSEKELDLPYSLEHQELSASEHLIEFTIDLSHVPEDLHPTSSGLLKISILQNDQKIRDVSDESFHADIQIDQHENSHALSGSIHLFPEAFQTPDGDYRLQVRFLSADSSDLIPPKEIPLSFSSIKAYSSAVWDAPPNTTALTLYFPEEEHEHLIPITRFVPRTNTTLRETVTQLEQGPADHLGLAPGSPIPRVPRIHLSAGVTSLYLTSPSEPYSVDPSIASTAAHSLIESLGSINEVHEIQFYFDNQIIAEGFKGLNTSERFYPSQRTSYFPAFVGTEGRALLFPVYTDQTEIVLLLEKLKYQNQHDFYHHRVQPTIPHFVELLDHEISEDRLLLNFNPAFKEYITQHPVHGKMMIDSILLTVGSLPDINFVEFLTEGEPVHLPAEINQELPLSIPSYINPEN</sequence>
<dbReference type="RefSeq" id="WP_093310957.1">
    <property type="nucleotide sequence ID" value="NZ_FNPV01000002.1"/>
</dbReference>
<keyword evidence="3" id="KW-1185">Reference proteome</keyword>
<dbReference type="Proteomes" id="UP000199230">
    <property type="component" value="Unassembled WGS sequence"/>
</dbReference>
<proteinExistence type="predicted"/>
<feature type="domain" description="GerMN" evidence="1">
    <location>
        <begin position="181"/>
        <end position="287"/>
    </location>
</feature>
<dbReference type="OrthoDB" id="1953838at2"/>
<organism evidence="2 3">
    <name type="scientific">Tindallia californiensis</name>
    <dbReference type="NCBI Taxonomy" id="159292"/>
    <lineage>
        <taxon>Bacteria</taxon>
        <taxon>Bacillati</taxon>
        <taxon>Bacillota</taxon>
        <taxon>Clostridia</taxon>
        <taxon>Peptostreptococcales</taxon>
        <taxon>Tindalliaceae</taxon>
        <taxon>Tindallia</taxon>
    </lineage>
</organism>
<gene>
    <name evidence="2" type="ORF">SAMN05192546_102176</name>
</gene>
<evidence type="ECO:0000313" key="2">
    <source>
        <dbReference type="EMBL" id="SDY45559.1"/>
    </source>
</evidence>
<dbReference type="Pfam" id="PF10646">
    <property type="entry name" value="Germane"/>
    <property type="match status" value="2"/>
</dbReference>
<feature type="domain" description="GerMN" evidence="1">
    <location>
        <begin position="334"/>
        <end position="421"/>
    </location>
</feature>
<evidence type="ECO:0000259" key="1">
    <source>
        <dbReference type="Pfam" id="PF10646"/>
    </source>
</evidence>